<dbReference type="EMBL" id="DS990636">
    <property type="protein sequence ID" value="EGC42471.1"/>
    <property type="molecule type" value="Genomic_DNA"/>
</dbReference>
<gene>
    <name evidence="1" type="ORF">HCEG_01833</name>
</gene>
<reference evidence="2" key="1">
    <citation type="submission" date="2008-07" db="EMBL/GenBank/DDBJ databases">
        <title>Annotation of Ajellomyces capsulatus strain H88.</title>
        <authorList>
            <person name="Champion M."/>
            <person name="Cuomo C."/>
            <person name="Ma L.-J."/>
            <person name="Henn M.R."/>
            <person name="Sil A."/>
            <person name="Goldman B."/>
            <person name="Young S.K."/>
            <person name="Kodira C.D."/>
            <person name="Zeng Q."/>
            <person name="Koehrsen M."/>
            <person name="Alvarado L."/>
            <person name="Berlin A."/>
            <person name="Borenstein D."/>
            <person name="Chen Z."/>
            <person name="Engels R."/>
            <person name="Freedman E."/>
            <person name="Gellesch M."/>
            <person name="Goldberg J."/>
            <person name="Griggs A."/>
            <person name="Gujja S."/>
            <person name="Heiman D."/>
            <person name="Hepburn T."/>
            <person name="Howarth C."/>
            <person name="Jen D."/>
            <person name="Larson L."/>
            <person name="Lewis B."/>
            <person name="Mehta T."/>
            <person name="Park D."/>
            <person name="Pearson M."/>
            <person name="Roberts A."/>
            <person name="Saif S."/>
            <person name="Shea T."/>
            <person name="Shenoy N."/>
            <person name="Sisk P."/>
            <person name="Stolte C."/>
            <person name="Sykes S."/>
            <person name="Walk T."/>
            <person name="White J."/>
            <person name="Yandava C."/>
            <person name="Klein B."/>
            <person name="McEwen J.G."/>
            <person name="Puccia R."/>
            <person name="Goldman G.H."/>
            <person name="Felipe M.S."/>
            <person name="Nino-Vega G."/>
            <person name="San-Blas G."/>
            <person name="Taylor J."/>
            <person name="Mendoza L."/>
            <person name="Galagan J."/>
            <person name="Nusbaum C."/>
            <person name="Birren B."/>
        </authorList>
    </citation>
    <scope>NUCLEOTIDE SEQUENCE [LARGE SCALE GENOMIC DNA]</scope>
    <source>
        <strain evidence="2">H88</strain>
    </source>
</reference>
<organism evidence="2">
    <name type="scientific">Ajellomyces capsulatus (strain H88)</name>
    <name type="common">Darling's disease fungus</name>
    <name type="synonym">Histoplasma capsulatum</name>
    <dbReference type="NCBI Taxonomy" id="544711"/>
    <lineage>
        <taxon>Eukaryota</taxon>
        <taxon>Fungi</taxon>
        <taxon>Dikarya</taxon>
        <taxon>Ascomycota</taxon>
        <taxon>Pezizomycotina</taxon>
        <taxon>Eurotiomycetes</taxon>
        <taxon>Eurotiomycetidae</taxon>
        <taxon>Onygenales</taxon>
        <taxon>Ajellomycetaceae</taxon>
        <taxon>Histoplasma</taxon>
    </lineage>
</organism>
<dbReference type="Proteomes" id="UP000008142">
    <property type="component" value="Unassembled WGS sequence"/>
</dbReference>
<accession>F0U7V9</accession>
<proteinExistence type="predicted"/>
<name>F0U7V9_AJEC8</name>
<protein>
    <submittedName>
        <fullName evidence="1">Predicted protein</fullName>
    </submittedName>
</protein>
<evidence type="ECO:0000313" key="2">
    <source>
        <dbReference type="Proteomes" id="UP000008142"/>
    </source>
</evidence>
<dbReference type="HOGENOM" id="CLU_2319656_0_0_1"/>
<dbReference type="AlphaFoldDB" id="F0U7V9"/>
<sequence length="99" mass="10957">MTGNGYNSPKLSIVMVYCFLNIPIGLRVCSLKPATVEGSIMISIRSRFAHPLDPHKTNQAKYDFSNLSTLQAAKPSDNQHGWSVLVRPVLVSWVDAQEV</sequence>
<evidence type="ECO:0000313" key="1">
    <source>
        <dbReference type="EMBL" id="EGC42471.1"/>
    </source>
</evidence>